<dbReference type="Pfam" id="PF07729">
    <property type="entry name" value="FCD"/>
    <property type="match status" value="1"/>
</dbReference>
<evidence type="ECO:0000256" key="2">
    <source>
        <dbReference type="ARBA" id="ARBA00023125"/>
    </source>
</evidence>
<evidence type="ECO:0000256" key="3">
    <source>
        <dbReference type="ARBA" id="ARBA00023163"/>
    </source>
</evidence>
<evidence type="ECO:0000313" key="6">
    <source>
        <dbReference type="Proteomes" id="UP001524501"/>
    </source>
</evidence>
<dbReference type="SMART" id="SM00345">
    <property type="entry name" value="HTH_GNTR"/>
    <property type="match status" value="1"/>
</dbReference>
<keyword evidence="6" id="KW-1185">Reference proteome</keyword>
<dbReference type="SMART" id="SM00895">
    <property type="entry name" value="FCD"/>
    <property type="match status" value="1"/>
</dbReference>
<comment type="caution">
    <text evidence="5">The sequence shown here is derived from an EMBL/GenBank/DDBJ whole genome shotgun (WGS) entry which is preliminary data.</text>
</comment>
<evidence type="ECO:0000256" key="1">
    <source>
        <dbReference type="ARBA" id="ARBA00023015"/>
    </source>
</evidence>
<dbReference type="InterPro" id="IPR011711">
    <property type="entry name" value="GntR_C"/>
</dbReference>
<dbReference type="InterPro" id="IPR036390">
    <property type="entry name" value="WH_DNA-bd_sf"/>
</dbReference>
<organism evidence="5 6">
    <name type="scientific">Rhodococcus tibetensis</name>
    <dbReference type="NCBI Taxonomy" id="2965064"/>
    <lineage>
        <taxon>Bacteria</taxon>
        <taxon>Bacillati</taxon>
        <taxon>Actinomycetota</taxon>
        <taxon>Actinomycetes</taxon>
        <taxon>Mycobacteriales</taxon>
        <taxon>Nocardiaceae</taxon>
        <taxon>Rhodococcus</taxon>
    </lineage>
</organism>
<dbReference type="PANTHER" id="PTHR43537">
    <property type="entry name" value="TRANSCRIPTIONAL REGULATOR, GNTR FAMILY"/>
    <property type="match status" value="1"/>
</dbReference>
<protein>
    <submittedName>
        <fullName evidence="5">GntR family transcriptional regulator</fullName>
    </submittedName>
</protein>
<dbReference type="SUPFAM" id="SSF48008">
    <property type="entry name" value="GntR ligand-binding domain-like"/>
    <property type="match status" value="1"/>
</dbReference>
<keyword evidence="1" id="KW-0805">Transcription regulation</keyword>
<reference evidence="5 6" key="1">
    <citation type="submission" date="2022-07" db="EMBL/GenBank/DDBJ databases">
        <title>Degradation activity of malathion, p-nitrophenol and potential low-temperature adaptation strategy of Rhodococcus sp. FXJ9.536.</title>
        <authorList>
            <person name="Huang J."/>
            <person name="Huang Y."/>
        </authorList>
    </citation>
    <scope>NUCLEOTIDE SEQUENCE [LARGE SCALE GENOMIC DNA]</scope>
    <source>
        <strain evidence="5 6">FXJ9.536</strain>
    </source>
</reference>
<keyword evidence="3" id="KW-0804">Transcription</keyword>
<dbReference type="PROSITE" id="PS50949">
    <property type="entry name" value="HTH_GNTR"/>
    <property type="match status" value="1"/>
</dbReference>
<dbReference type="Gene3D" id="1.20.120.530">
    <property type="entry name" value="GntR ligand-binding domain-like"/>
    <property type="match status" value="1"/>
</dbReference>
<dbReference type="InterPro" id="IPR008920">
    <property type="entry name" value="TF_FadR/GntR_C"/>
</dbReference>
<dbReference type="SUPFAM" id="SSF46785">
    <property type="entry name" value="Winged helix' DNA-binding domain"/>
    <property type="match status" value="1"/>
</dbReference>
<gene>
    <name evidence="5" type="ORF">NOF53_00385</name>
</gene>
<proteinExistence type="predicted"/>
<feature type="domain" description="HTH gntR-type" evidence="4">
    <location>
        <begin position="19"/>
        <end position="86"/>
    </location>
</feature>
<evidence type="ECO:0000259" key="4">
    <source>
        <dbReference type="PROSITE" id="PS50949"/>
    </source>
</evidence>
<dbReference type="CDD" id="cd07377">
    <property type="entry name" value="WHTH_GntR"/>
    <property type="match status" value="1"/>
</dbReference>
<dbReference type="Proteomes" id="UP001524501">
    <property type="component" value="Unassembled WGS sequence"/>
</dbReference>
<dbReference type="Pfam" id="PF00392">
    <property type="entry name" value="GntR"/>
    <property type="match status" value="1"/>
</dbReference>
<dbReference type="InterPro" id="IPR036388">
    <property type="entry name" value="WH-like_DNA-bd_sf"/>
</dbReference>
<keyword evidence="2" id="KW-0238">DNA-binding</keyword>
<evidence type="ECO:0000313" key="5">
    <source>
        <dbReference type="EMBL" id="MCQ4117643.1"/>
    </source>
</evidence>
<dbReference type="PANTHER" id="PTHR43537:SF24">
    <property type="entry name" value="GLUCONATE OPERON TRANSCRIPTIONAL REPRESSOR"/>
    <property type="match status" value="1"/>
</dbReference>
<dbReference type="Gene3D" id="1.10.10.10">
    <property type="entry name" value="Winged helix-like DNA-binding domain superfamily/Winged helix DNA-binding domain"/>
    <property type="match status" value="1"/>
</dbReference>
<dbReference type="RefSeq" id="WP_255964992.1">
    <property type="nucleotide sequence ID" value="NZ_JANFQF010000001.1"/>
</dbReference>
<sequence>MSQRRPSVLVANLASRDPGSSQTVILEELRRVILSGGAPPGTAIPVDEVADHFGVSRIPIRESLKTLIGEGLVDHRANAGYTVARLTVDELEELYLVRGVLEAAAHSVGIVLADESDHERARAAYAALDRSVLEDDRAAYHRESRNFHLSLAVPCRMQRLLHMFESAWNITEPVQPMSQVATTARLRLHLDHRDMLAAFLARDADALKAATDRHNKQLGAVIAALPTDTGIFRDTPGDGR</sequence>
<accession>A0ABT1Q7D4</accession>
<dbReference type="EMBL" id="JANFQF010000001">
    <property type="protein sequence ID" value="MCQ4117643.1"/>
    <property type="molecule type" value="Genomic_DNA"/>
</dbReference>
<dbReference type="InterPro" id="IPR000524">
    <property type="entry name" value="Tscrpt_reg_HTH_GntR"/>
</dbReference>
<name>A0ABT1Q7D4_9NOCA</name>